<name>A0A4Z1R894_9GAMM</name>
<comment type="caution">
    <text evidence="4">The sequence shown here is derived from an EMBL/GenBank/DDBJ whole genome shotgun (WGS) entry which is preliminary data.</text>
</comment>
<accession>A0A4Z1R894</accession>
<dbReference type="InterPro" id="IPR046450">
    <property type="entry name" value="PA_dom_sf"/>
</dbReference>
<dbReference type="AlphaFoldDB" id="A0A4Z1R894"/>
<dbReference type="Gene3D" id="3.50.30.30">
    <property type="match status" value="1"/>
</dbReference>
<dbReference type="GO" id="GO:0006508">
    <property type="term" value="P:proteolysis"/>
    <property type="evidence" value="ECO:0007669"/>
    <property type="project" value="InterPro"/>
</dbReference>
<dbReference type="PANTHER" id="PTHR12147">
    <property type="entry name" value="METALLOPEPTIDASE M28 FAMILY MEMBER"/>
    <property type="match status" value="1"/>
</dbReference>
<evidence type="ECO:0000313" key="5">
    <source>
        <dbReference type="Proteomes" id="UP000298681"/>
    </source>
</evidence>
<organism evidence="4 5">
    <name type="scientific">Luteimonas yindakuii</name>
    <dbReference type="NCBI Taxonomy" id="2565782"/>
    <lineage>
        <taxon>Bacteria</taxon>
        <taxon>Pseudomonadati</taxon>
        <taxon>Pseudomonadota</taxon>
        <taxon>Gammaproteobacteria</taxon>
        <taxon>Lysobacterales</taxon>
        <taxon>Lysobacteraceae</taxon>
        <taxon>Luteimonas</taxon>
    </lineage>
</organism>
<feature type="compositionally biased region" description="Low complexity" evidence="1">
    <location>
        <begin position="38"/>
        <end position="58"/>
    </location>
</feature>
<sequence>MTTVPRILRLLIAAIVVAVLLLLGWQCLRPSTDRFEKPPSAQLADADAADAAPASDDPAAQRIAADLRRLADDDMRGRETGSAGHDRAAAHVAAQFADAGLEPAGDDGGFFQSVPLLRAVPQADGARLAVTRGGRTIELRLGEHFLPWANFNAPSHQVEAPAVFVGHAIHAPDIGHDDFAGLELGGRIAVLLPGVPSGFDDEHRAYHSALQEKLAAIAARGAIGAVVVSTPESEARLPWARQRASWQNAAMRLRGEDGGAMDGFPTLQAVAAVGVAAADFVFADGERPAAELFDAARAGRLRGFELPGTLVLAGRTAIEQMSSRNVVARLPGTDALAGEQVVHTAHLDHVGTGAAGEGDRIHNGALDNALGVSIMLEAARTLATAPTRRSQLFVALTGEEQGLLGAQWFVARAGDAGMPVANINIDMPVLLAPTTDIVAVGREHSSLGDALDAAAQELGVEVSADPFPEEVTFVRSDHYAFVRAGIPAIYLDGGIVSADGERDPKRALAYYLRNCYHQPCDDATQPIQYDDAARLARVSAALASRIGNDDARPRWRDGDFFGERFGAAAGR</sequence>
<dbReference type="Pfam" id="PF04389">
    <property type="entry name" value="Peptidase_M28"/>
    <property type="match status" value="1"/>
</dbReference>
<feature type="domain" description="Peptidase M28" evidence="3">
    <location>
        <begin position="325"/>
        <end position="542"/>
    </location>
</feature>
<evidence type="ECO:0000256" key="2">
    <source>
        <dbReference type="SAM" id="Phobius"/>
    </source>
</evidence>
<dbReference type="SUPFAM" id="SSF53187">
    <property type="entry name" value="Zn-dependent exopeptidases"/>
    <property type="match status" value="1"/>
</dbReference>
<dbReference type="InterPro" id="IPR007484">
    <property type="entry name" value="Peptidase_M28"/>
</dbReference>
<protein>
    <submittedName>
        <fullName evidence="4">M28 family peptidase</fullName>
    </submittedName>
</protein>
<dbReference type="Gene3D" id="3.40.630.10">
    <property type="entry name" value="Zn peptidases"/>
    <property type="match status" value="1"/>
</dbReference>
<dbReference type="RefSeq" id="WP_134674560.1">
    <property type="nucleotide sequence ID" value="NZ_SPUH01000001.1"/>
</dbReference>
<evidence type="ECO:0000256" key="1">
    <source>
        <dbReference type="SAM" id="MobiDB-lite"/>
    </source>
</evidence>
<dbReference type="SUPFAM" id="SSF52025">
    <property type="entry name" value="PA domain"/>
    <property type="match status" value="1"/>
</dbReference>
<gene>
    <name evidence="4" type="ORF">E4582_10830</name>
</gene>
<dbReference type="PANTHER" id="PTHR12147:SF26">
    <property type="entry name" value="PEPTIDASE M28 DOMAIN-CONTAINING PROTEIN"/>
    <property type="match status" value="1"/>
</dbReference>
<reference evidence="4 5" key="1">
    <citation type="submission" date="2019-01" db="EMBL/GenBank/DDBJ databases">
        <authorList>
            <person name="Zhang S."/>
        </authorList>
    </citation>
    <scope>NUCLEOTIDE SEQUENCE [LARGE SCALE GENOMIC DNA]</scope>
    <source>
        <strain evidence="4 5">1626</strain>
    </source>
</reference>
<feature type="region of interest" description="Disordered" evidence="1">
    <location>
        <begin position="35"/>
        <end position="58"/>
    </location>
</feature>
<keyword evidence="5" id="KW-1185">Reference proteome</keyword>
<feature type="transmembrane region" description="Helical" evidence="2">
    <location>
        <begin position="7"/>
        <end position="25"/>
    </location>
</feature>
<dbReference type="Proteomes" id="UP000298681">
    <property type="component" value="Unassembled WGS sequence"/>
</dbReference>
<evidence type="ECO:0000313" key="4">
    <source>
        <dbReference type="EMBL" id="TKS55206.1"/>
    </source>
</evidence>
<dbReference type="InterPro" id="IPR045175">
    <property type="entry name" value="M28_fam"/>
</dbReference>
<dbReference type="EMBL" id="SPUH01000001">
    <property type="protein sequence ID" value="TKS55206.1"/>
    <property type="molecule type" value="Genomic_DNA"/>
</dbReference>
<evidence type="ECO:0000259" key="3">
    <source>
        <dbReference type="Pfam" id="PF04389"/>
    </source>
</evidence>
<keyword evidence="2" id="KW-0472">Membrane</keyword>
<proteinExistence type="predicted"/>
<keyword evidence="2" id="KW-1133">Transmembrane helix</keyword>
<dbReference type="GO" id="GO:0008235">
    <property type="term" value="F:metalloexopeptidase activity"/>
    <property type="evidence" value="ECO:0007669"/>
    <property type="project" value="InterPro"/>
</dbReference>
<keyword evidence="2" id="KW-0812">Transmembrane</keyword>